<accession>A0A135S455</accession>
<evidence type="ECO:0000313" key="9">
    <source>
        <dbReference type="Proteomes" id="UP000070054"/>
    </source>
</evidence>
<protein>
    <recommendedName>
        <fullName evidence="7">FAD-binding domain-containing protein</fullName>
    </recommendedName>
</protein>
<dbReference type="EMBL" id="JEMN01001649">
    <property type="protein sequence ID" value="KXH30694.1"/>
    <property type="molecule type" value="Genomic_DNA"/>
</dbReference>
<name>A0A135S455_9PEZI</name>
<evidence type="ECO:0000256" key="2">
    <source>
        <dbReference type="ARBA" id="ARBA00022630"/>
    </source>
</evidence>
<sequence length="448" mass="49784">MSSSQVDAEVLIVGAGIGGLTLAAILSRLDISCKVLERSDVLRPVGAGISLSPNGLRMLDQLGVYDQVLDAGQKLRKVQIWRGKKLWNTVDWAGCEAKFGYPVMSLERHHFHRLLFDAAGGDDVVQFGTKIVDVIDDSSESFVRVVSDDGKEFRAHVVVGADGIRSVIRRCLARDAGLKEANTIKFTGRVHMSGITAPLEHLSAQDLGVANWMLYENSTLTTWPCPDNRQWFIGVTVRKVLRTPTHAGRGDPQLILATKQKTDEKVDNDRSIWSNCDEDTINSVYGDKFHPFAEKGEFSDIVEKNERILACNMFQEVEFPSMARGRVCLIGDSAHSMTSAFGQGGNLAIEDAAVLASLIQENRGSLEQKVEPILQKYSQMREKRAKEVVKFSFRFILLHGAFLPYGIGPLLRWLIYAFLPGGAWLWFLEFLYGFQPTVPHLESASPKT</sequence>
<evidence type="ECO:0000256" key="3">
    <source>
        <dbReference type="ARBA" id="ARBA00022827"/>
    </source>
</evidence>
<dbReference type="AlphaFoldDB" id="A0A135S455"/>
<keyword evidence="2" id="KW-0285">Flavoprotein</keyword>
<keyword evidence="4" id="KW-0560">Oxidoreductase</keyword>
<dbReference type="GO" id="GO:0071949">
    <property type="term" value="F:FAD binding"/>
    <property type="evidence" value="ECO:0007669"/>
    <property type="project" value="InterPro"/>
</dbReference>
<organism evidence="8 9">
    <name type="scientific">Colletotrichum nymphaeae SA-01</name>
    <dbReference type="NCBI Taxonomy" id="1460502"/>
    <lineage>
        <taxon>Eukaryota</taxon>
        <taxon>Fungi</taxon>
        <taxon>Dikarya</taxon>
        <taxon>Ascomycota</taxon>
        <taxon>Pezizomycotina</taxon>
        <taxon>Sordariomycetes</taxon>
        <taxon>Hypocreomycetidae</taxon>
        <taxon>Glomerellales</taxon>
        <taxon>Glomerellaceae</taxon>
        <taxon>Colletotrichum</taxon>
        <taxon>Colletotrichum acutatum species complex</taxon>
    </lineage>
</organism>
<evidence type="ECO:0000313" key="8">
    <source>
        <dbReference type="EMBL" id="KXH30694.1"/>
    </source>
</evidence>
<dbReference type="SUPFAM" id="SSF51905">
    <property type="entry name" value="FAD/NAD(P)-binding domain"/>
    <property type="match status" value="1"/>
</dbReference>
<feature type="transmembrane region" description="Helical" evidence="6">
    <location>
        <begin position="388"/>
        <end position="407"/>
    </location>
</feature>
<dbReference type="InterPro" id="IPR050493">
    <property type="entry name" value="FAD-dep_Monooxygenase_BioMet"/>
</dbReference>
<gene>
    <name evidence="8" type="ORF">CNYM01_02116</name>
</gene>
<dbReference type="Gene3D" id="3.50.50.60">
    <property type="entry name" value="FAD/NAD(P)-binding domain"/>
    <property type="match status" value="1"/>
</dbReference>
<keyword evidence="9" id="KW-1185">Reference proteome</keyword>
<dbReference type="Pfam" id="PF01494">
    <property type="entry name" value="FAD_binding_3"/>
    <property type="match status" value="2"/>
</dbReference>
<keyword evidence="6" id="KW-0472">Membrane</keyword>
<reference evidence="8 9" key="1">
    <citation type="submission" date="2014-02" db="EMBL/GenBank/DDBJ databases">
        <title>The genome sequence of Colletotrichum nymphaeae SA-01.</title>
        <authorList>
            <person name="Baroncelli R."/>
            <person name="Thon M.R."/>
        </authorList>
    </citation>
    <scope>NUCLEOTIDE SEQUENCE [LARGE SCALE GENOMIC DNA]</scope>
    <source>
        <strain evidence="8 9">SA-01</strain>
    </source>
</reference>
<keyword evidence="6" id="KW-1133">Transmembrane helix</keyword>
<evidence type="ECO:0000259" key="7">
    <source>
        <dbReference type="Pfam" id="PF01494"/>
    </source>
</evidence>
<dbReference type="InterPro" id="IPR002938">
    <property type="entry name" value="FAD-bd"/>
</dbReference>
<dbReference type="GO" id="GO:0004497">
    <property type="term" value="F:monooxygenase activity"/>
    <property type="evidence" value="ECO:0007669"/>
    <property type="project" value="UniProtKB-KW"/>
</dbReference>
<dbReference type="PANTHER" id="PTHR13789">
    <property type="entry name" value="MONOOXYGENASE"/>
    <property type="match status" value="1"/>
</dbReference>
<dbReference type="InterPro" id="IPR036188">
    <property type="entry name" value="FAD/NAD-bd_sf"/>
</dbReference>
<evidence type="ECO:0000256" key="1">
    <source>
        <dbReference type="ARBA" id="ARBA00007992"/>
    </source>
</evidence>
<evidence type="ECO:0000256" key="5">
    <source>
        <dbReference type="ARBA" id="ARBA00023033"/>
    </source>
</evidence>
<feature type="transmembrane region" description="Helical" evidence="6">
    <location>
        <begin position="12"/>
        <end position="29"/>
    </location>
</feature>
<keyword evidence="3" id="KW-0274">FAD</keyword>
<evidence type="ECO:0000256" key="4">
    <source>
        <dbReference type="ARBA" id="ARBA00023002"/>
    </source>
</evidence>
<dbReference type="PRINTS" id="PR00420">
    <property type="entry name" value="RNGMNOXGNASE"/>
</dbReference>
<keyword evidence="5" id="KW-0503">Monooxygenase</keyword>
<keyword evidence="6" id="KW-0812">Transmembrane</keyword>
<evidence type="ECO:0000256" key="6">
    <source>
        <dbReference type="SAM" id="Phobius"/>
    </source>
</evidence>
<dbReference type="Proteomes" id="UP000070054">
    <property type="component" value="Unassembled WGS sequence"/>
</dbReference>
<dbReference type="PANTHER" id="PTHR13789:SF309">
    <property type="entry name" value="PUTATIVE (AFU_ORTHOLOGUE AFUA_6G14510)-RELATED"/>
    <property type="match status" value="1"/>
</dbReference>
<feature type="domain" description="FAD-binding" evidence="7">
    <location>
        <begin position="321"/>
        <end position="392"/>
    </location>
</feature>
<proteinExistence type="inferred from homology"/>
<comment type="similarity">
    <text evidence="1">Belongs to the paxM FAD-dependent monooxygenase family.</text>
</comment>
<dbReference type="OrthoDB" id="5428495at2759"/>
<comment type="caution">
    <text evidence="8">The sequence shown here is derived from an EMBL/GenBank/DDBJ whole genome shotgun (WGS) entry which is preliminary data.</text>
</comment>
<feature type="domain" description="FAD-binding" evidence="7">
    <location>
        <begin position="8"/>
        <end position="192"/>
    </location>
</feature>